<feature type="domain" description="Carbohydrate kinase PfkB" evidence="7">
    <location>
        <begin position="9"/>
        <end position="293"/>
    </location>
</feature>
<dbReference type="SUPFAM" id="SSF53613">
    <property type="entry name" value="Ribokinase-like"/>
    <property type="match status" value="1"/>
</dbReference>
<organism evidence="8 9">
    <name type="scientific">Methylocystis echinoides</name>
    <dbReference type="NCBI Taxonomy" id="29468"/>
    <lineage>
        <taxon>Bacteria</taxon>
        <taxon>Pseudomonadati</taxon>
        <taxon>Pseudomonadota</taxon>
        <taxon>Alphaproteobacteria</taxon>
        <taxon>Hyphomicrobiales</taxon>
        <taxon>Methylocystaceae</taxon>
        <taxon>Methylocystis</taxon>
    </lineage>
</organism>
<comment type="caution">
    <text evidence="8">The sequence shown here is derived from an EMBL/GenBank/DDBJ whole genome shotgun (WGS) entry which is preliminary data.</text>
</comment>
<evidence type="ECO:0000256" key="6">
    <source>
        <dbReference type="PIRNR" id="PIRNR000535"/>
    </source>
</evidence>
<dbReference type="RefSeq" id="WP_281805814.1">
    <property type="nucleotide sequence ID" value="NZ_BSEC01000002.1"/>
</dbReference>
<gene>
    <name evidence="8" type="ORF">LMG27198_41360</name>
</gene>
<dbReference type="EMBL" id="BSEC01000002">
    <property type="protein sequence ID" value="GLI95144.1"/>
    <property type="molecule type" value="Genomic_DNA"/>
</dbReference>
<evidence type="ECO:0000256" key="5">
    <source>
        <dbReference type="ARBA" id="ARBA00022840"/>
    </source>
</evidence>
<dbReference type="PIRSF" id="PIRSF000535">
    <property type="entry name" value="1PFK/6PFK/LacC"/>
    <property type="match status" value="1"/>
</dbReference>
<evidence type="ECO:0000313" key="9">
    <source>
        <dbReference type="Proteomes" id="UP001144323"/>
    </source>
</evidence>
<evidence type="ECO:0000256" key="1">
    <source>
        <dbReference type="ARBA" id="ARBA00010688"/>
    </source>
</evidence>
<evidence type="ECO:0000256" key="4">
    <source>
        <dbReference type="ARBA" id="ARBA00022777"/>
    </source>
</evidence>
<dbReference type="PANTHER" id="PTHR46566">
    <property type="entry name" value="1-PHOSPHOFRUCTOKINASE-RELATED"/>
    <property type="match status" value="1"/>
</dbReference>
<dbReference type="AlphaFoldDB" id="A0A9W6GY73"/>
<evidence type="ECO:0000256" key="3">
    <source>
        <dbReference type="ARBA" id="ARBA00022741"/>
    </source>
</evidence>
<dbReference type="InterPro" id="IPR011611">
    <property type="entry name" value="PfkB_dom"/>
</dbReference>
<dbReference type="GO" id="GO:0005829">
    <property type="term" value="C:cytosol"/>
    <property type="evidence" value="ECO:0007669"/>
    <property type="project" value="TreeGrafter"/>
</dbReference>
<keyword evidence="5" id="KW-0067">ATP-binding</keyword>
<dbReference type="Pfam" id="PF00294">
    <property type="entry name" value="PfkB"/>
    <property type="match status" value="1"/>
</dbReference>
<dbReference type="InterPro" id="IPR002173">
    <property type="entry name" value="Carboh/pur_kinase_PfkB_CS"/>
</dbReference>
<keyword evidence="9" id="KW-1185">Reference proteome</keyword>
<evidence type="ECO:0000259" key="7">
    <source>
        <dbReference type="Pfam" id="PF00294"/>
    </source>
</evidence>
<dbReference type="InterPro" id="IPR017583">
    <property type="entry name" value="Tagatose/fructose_Pkinase"/>
</dbReference>
<evidence type="ECO:0000256" key="2">
    <source>
        <dbReference type="ARBA" id="ARBA00022679"/>
    </source>
</evidence>
<keyword evidence="4" id="KW-0418">Kinase</keyword>
<reference evidence="8" key="1">
    <citation type="journal article" date="2023" name="Int. J. Syst. Evol. Microbiol.">
        <title>Methylocystis iwaonis sp. nov., a type II methane-oxidizing bacterium from surface soil of a rice paddy field in Japan, and emended description of the genus Methylocystis (ex Whittenbury et al. 1970) Bowman et al. 1993.</title>
        <authorList>
            <person name="Kaise H."/>
            <person name="Sawadogo J.B."/>
            <person name="Alam M.S."/>
            <person name="Ueno C."/>
            <person name="Dianou D."/>
            <person name="Shinjo R."/>
            <person name="Asakawa S."/>
        </authorList>
    </citation>
    <scope>NUCLEOTIDE SEQUENCE</scope>
    <source>
        <strain evidence="8">LMG27198</strain>
    </source>
</reference>
<dbReference type="InterPro" id="IPR029056">
    <property type="entry name" value="Ribokinase-like"/>
</dbReference>
<name>A0A9W6GY73_9HYPH</name>
<evidence type="ECO:0000313" key="8">
    <source>
        <dbReference type="EMBL" id="GLI95144.1"/>
    </source>
</evidence>
<dbReference type="NCBIfam" id="TIGR03168">
    <property type="entry name" value="1-PFK"/>
    <property type="match status" value="1"/>
</dbReference>
<protein>
    <recommendedName>
        <fullName evidence="6">Phosphofructokinase</fullName>
    </recommendedName>
</protein>
<dbReference type="Proteomes" id="UP001144323">
    <property type="component" value="Unassembled WGS sequence"/>
</dbReference>
<dbReference type="PROSITE" id="PS00583">
    <property type="entry name" value="PFKB_KINASES_1"/>
    <property type="match status" value="1"/>
</dbReference>
<accession>A0A9W6GY73</accession>
<sequence>MTDVVTLCMNPSIDLSTRVDRVKPIRKLRCEALKRDPGGGGINVARVVRRLGADVTAIYPVGGSTGQLLRRLVAEEGVASLAFIGSEETRADFTVSEKETGDQFRFVLPGPQLSEQEWRQCFDAVISHMGPLLVASGSLPPGVPEDFYGRVARAAKQAGTRFIVDSSRASLEAALTEGVYLIKPNLRELEELARAPLENEQAWVEASRMLVEEGRSELVALTLGDQGALLVSKDRAWRAQGTPVEAVSAVGAGDSFLGGLVWSLASRQCLEDAFRYGNAAGTAAVLAAGTELCRKQDVERIYREVVVRKIWERF</sequence>
<dbReference type="CDD" id="cd01164">
    <property type="entry name" value="FruK_PfkB_like"/>
    <property type="match status" value="1"/>
</dbReference>
<dbReference type="GO" id="GO:0003872">
    <property type="term" value="F:6-phosphofructokinase activity"/>
    <property type="evidence" value="ECO:0007669"/>
    <property type="project" value="TreeGrafter"/>
</dbReference>
<keyword evidence="2 6" id="KW-0808">Transferase</keyword>
<dbReference type="PANTHER" id="PTHR46566:SF2">
    <property type="entry name" value="ATP-DEPENDENT 6-PHOSPHOFRUCTOKINASE ISOZYME 2"/>
    <property type="match status" value="1"/>
</dbReference>
<comment type="similarity">
    <text evidence="1 6">Belongs to the carbohydrate kinase PfkB family.</text>
</comment>
<proteinExistence type="inferred from homology"/>
<keyword evidence="3" id="KW-0547">Nucleotide-binding</keyword>
<dbReference type="GO" id="GO:0005524">
    <property type="term" value="F:ATP binding"/>
    <property type="evidence" value="ECO:0007669"/>
    <property type="project" value="UniProtKB-KW"/>
</dbReference>
<dbReference type="Gene3D" id="3.40.1190.20">
    <property type="match status" value="1"/>
</dbReference>
<dbReference type="FunFam" id="3.40.1190.20:FF:000001">
    <property type="entry name" value="Phosphofructokinase"/>
    <property type="match status" value="1"/>
</dbReference>